<evidence type="ECO:0000256" key="9">
    <source>
        <dbReference type="SAM" id="Coils"/>
    </source>
</evidence>
<evidence type="ECO:0000256" key="1">
    <source>
        <dbReference type="ARBA" id="ARBA00004123"/>
    </source>
</evidence>
<dbReference type="Gene3D" id="3.60.10.10">
    <property type="entry name" value="Endonuclease/exonuclease/phosphatase"/>
    <property type="match status" value="1"/>
</dbReference>
<dbReference type="SUPFAM" id="SSF81631">
    <property type="entry name" value="PAP/OAS1 substrate-binding domain"/>
    <property type="match status" value="1"/>
</dbReference>
<dbReference type="InterPro" id="IPR040459">
    <property type="entry name" value="MJ1316"/>
</dbReference>
<dbReference type="Pfam" id="PF03372">
    <property type="entry name" value="Exo_endo_phos"/>
    <property type="match status" value="1"/>
</dbReference>
<dbReference type="InterPro" id="IPR043519">
    <property type="entry name" value="NT_sf"/>
</dbReference>
<dbReference type="Pfam" id="PF04457">
    <property type="entry name" value="MJ1316"/>
    <property type="match status" value="1"/>
</dbReference>
<name>A0ABR3VFT4_HUMIN</name>
<dbReference type="SUPFAM" id="SSF55144">
    <property type="entry name" value="LigT-like"/>
    <property type="match status" value="1"/>
</dbReference>
<evidence type="ECO:0000256" key="7">
    <source>
        <dbReference type="ARBA" id="ARBA00022840"/>
    </source>
</evidence>
<evidence type="ECO:0000256" key="10">
    <source>
        <dbReference type="SAM" id="MobiDB-lite"/>
    </source>
</evidence>
<keyword evidence="8" id="KW-0539">Nucleus</keyword>
<feature type="region of interest" description="Disordered" evidence="10">
    <location>
        <begin position="535"/>
        <end position="562"/>
    </location>
</feature>
<organism evidence="14 15">
    <name type="scientific">Humicola insolens</name>
    <name type="common">Soft-rot fungus</name>
    <dbReference type="NCBI Taxonomy" id="85995"/>
    <lineage>
        <taxon>Eukaryota</taxon>
        <taxon>Fungi</taxon>
        <taxon>Dikarya</taxon>
        <taxon>Ascomycota</taxon>
        <taxon>Pezizomycotina</taxon>
        <taxon>Sordariomycetes</taxon>
        <taxon>Sordariomycetidae</taxon>
        <taxon>Sordariales</taxon>
        <taxon>Chaetomiaceae</taxon>
        <taxon>Mycothermus</taxon>
    </lineage>
</organism>
<dbReference type="Pfam" id="PF13563">
    <property type="entry name" value="2_5_RNA_ligase2"/>
    <property type="match status" value="1"/>
</dbReference>
<evidence type="ECO:0000256" key="5">
    <source>
        <dbReference type="ARBA" id="ARBA00022679"/>
    </source>
</evidence>
<dbReference type="InterPro" id="IPR011068">
    <property type="entry name" value="NuclTrfase_I-like_C"/>
</dbReference>
<keyword evidence="4" id="KW-0507">mRNA processing</keyword>
<comment type="similarity">
    <text evidence="2">Belongs to the poly(A) polymerase family.</text>
</comment>
<dbReference type="PANTHER" id="PTHR10682">
    <property type="entry name" value="POLY A POLYMERASE"/>
    <property type="match status" value="1"/>
</dbReference>
<keyword evidence="15" id="KW-1185">Reference proteome</keyword>
<gene>
    <name evidence="14" type="ORF">VTJ49DRAFT_336</name>
</gene>
<accession>A0ABR3VFT4</accession>
<evidence type="ECO:0000256" key="8">
    <source>
        <dbReference type="ARBA" id="ARBA00023242"/>
    </source>
</evidence>
<sequence length="1330" mass="147867">MATPSETHESHDPSPSSSSSIPPQPRTIPITGTLQLTSTDTALTLIPPPSLWPRVDRLRALYDKAYLKWPPHVNLVYPFVRPDVLEVAVARVARALRDGRGEQEEQEQEQERHEQLRVRLDRVGVFERGRRENTIYLGETQPEGLKRLREVIVAALEEEEEKHDGKSRRGGRPFTAHMTIAQSEDAASDSHRFLVEKVGWVPAVAWTPTELAVLVRQRDPTVPGGSVMRLWGTVGLADGEVRRLERLGGFYEGKAVSAADTAVGEEEEEEEGETSAVPEKDALHSSPPYYFDDEMDRWVPFQAAATLDEDDDDEEREALSVASYNVLAEFTWPASEARYPLVVENILSENATADVLVLQEVTDGFLAHLLADPRIRDAYPYCSHGPPAQDDVDPLPSYLNIVVLSKTPFDWDYISLNRKHKGAVVARFRDVGRVANDGGFLPLVLAAVHLSQGLTDGAVAAKKSDIRRIIGYLAETYPGHPWILAGDFNVTTSAASIGAALRKKTLSEGAAQHLASLDELFAEAKLQDVWRVMDSKEEDGKDDEKDDEEEREGEQGATWDPGANALAAAMAAAGGGIHPQRYDRILVRGEGLLRISSFNMFGFLTEKGEEGEMFASDHWGIRCTMEVRQIQGREEEEQKEEEEEEEEEFSTEISSLVVPVHPQKAPEHLSAPGSVEAALASLSVIPSQEDTTKREQALELLKQVILDTSSRSETLAQPTVVVVPVGSYALGVWTSSSDMDVMCIGPFSAHTFFSLASQRLRRAAASGSDLRILRRVRAHTGTMLELQVCGLKVDLQYCPAAAVAQSWPEVLTTPPSDDVWSLSAPTLSKLKAARDIDYIRRSVPDLTSFRLAHRFIKTWAKARGIYSARFGFLSGIQISILLARVHKLLAFRDGQVTKPGPSVEDLLTTFFAHYADFDWARDLAFDPLFHRRRLPYTRTSREPLAILGYFPPALNTAMAASVPSAKTIAAEFARARDLLLSSSSADSAIPSWSAFLSSPNGKQSAADDFLTTHPSFIRIDVQYWGLGLARGAQLLGWLESRCVMLLVDLQRRAPGLHARMWPARFVEKGQQQGKKTKEEEEQQQEPGADGGEDEAAAAATRDFGGCYLIGLSRGRPDMSRDEVQLALGALQAALARFETSLRGDERYFDARCCWLGASVVARGELGELELDEREWGEYNPGEDEYDDDDEEEEEEEEEQGGEDEATSGKESDSAEDGKKTRKGGKKGKKKGAKKPIAVADMRADKTRKFRTAADAMNRIRWDPQLDSSDYVVGYEDRFVGAMEKDLAAWKNEQTDEEFIPQHRILYFRRKSDGRVVWDRRKRWDELFGNV</sequence>
<dbReference type="Pfam" id="PF04928">
    <property type="entry name" value="PAP_central"/>
    <property type="match status" value="1"/>
</dbReference>
<evidence type="ECO:0000256" key="3">
    <source>
        <dbReference type="ARBA" id="ARBA00012388"/>
    </source>
</evidence>
<dbReference type="EC" id="2.7.7.19" evidence="3"/>
<feature type="region of interest" description="Disordered" evidence="10">
    <location>
        <begin position="1172"/>
        <end position="1237"/>
    </location>
</feature>
<dbReference type="Gene3D" id="1.10.1410.10">
    <property type="match status" value="1"/>
</dbReference>
<evidence type="ECO:0000313" key="15">
    <source>
        <dbReference type="Proteomes" id="UP001583172"/>
    </source>
</evidence>
<keyword evidence="9" id="KW-0175">Coiled coil</keyword>
<feature type="compositionally biased region" description="Acidic residues" evidence="10">
    <location>
        <begin position="263"/>
        <end position="273"/>
    </location>
</feature>
<feature type="domain" description="MJ1316 RNA cyclic group end recognition" evidence="12">
    <location>
        <begin position="1249"/>
        <end position="1319"/>
    </location>
</feature>
<evidence type="ECO:0000256" key="6">
    <source>
        <dbReference type="ARBA" id="ARBA00022741"/>
    </source>
</evidence>
<dbReference type="InterPro" id="IPR005135">
    <property type="entry name" value="Endo/exonuclease/phosphatase"/>
</dbReference>
<dbReference type="PANTHER" id="PTHR10682:SF23">
    <property type="entry name" value="POLYNUCLEOTIDE ADENYLYLTRANSFERASE"/>
    <property type="match status" value="1"/>
</dbReference>
<keyword evidence="5" id="KW-0808">Transferase</keyword>
<reference evidence="14 15" key="1">
    <citation type="journal article" date="2024" name="Commun. Biol.">
        <title>Comparative genomic analysis of thermophilic fungi reveals convergent evolutionary adaptations and gene losses.</title>
        <authorList>
            <person name="Steindorff A.S."/>
            <person name="Aguilar-Pontes M.V."/>
            <person name="Robinson A.J."/>
            <person name="Andreopoulos B."/>
            <person name="LaButti K."/>
            <person name="Kuo A."/>
            <person name="Mondo S."/>
            <person name="Riley R."/>
            <person name="Otillar R."/>
            <person name="Haridas S."/>
            <person name="Lipzen A."/>
            <person name="Grimwood J."/>
            <person name="Schmutz J."/>
            <person name="Clum A."/>
            <person name="Reid I.D."/>
            <person name="Moisan M.C."/>
            <person name="Butler G."/>
            <person name="Nguyen T.T.M."/>
            <person name="Dewar K."/>
            <person name="Conant G."/>
            <person name="Drula E."/>
            <person name="Henrissat B."/>
            <person name="Hansel C."/>
            <person name="Singer S."/>
            <person name="Hutchinson M.I."/>
            <person name="de Vries R.P."/>
            <person name="Natvig D.O."/>
            <person name="Powell A.J."/>
            <person name="Tsang A."/>
            <person name="Grigoriev I.V."/>
        </authorList>
    </citation>
    <scope>NUCLEOTIDE SEQUENCE [LARGE SCALE GENOMIC DNA]</scope>
    <source>
        <strain evidence="14 15">CBS 620.91</strain>
    </source>
</reference>
<evidence type="ECO:0000259" key="11">
    <source>
        <dbReference type="Pfam" id="PF03372"/>
    </source>
</evidence>
<feature type="domain" description="Endonuclease/exonuclease/phosphatase" evidence="11">
    <location>
        <begin position="322"/>
        <end position="618"/>
    </location>
</feature>
<feature type="compositionally biased region" description="Basic and acidic residues" evidence="10">
    <location>
        <begin position="1"/>
        <end position="12"/>
    </location>
</feature>
<evidence type="ECO:0000256" key="4">
    <source>
        <dbReference type="ARBA" id="ARBA00022664"/>
    </source>
</evidence>
<dbReference type="Gene3D" id="3.30.460.10">
    <property type="entry name" value="Beta Polymerase, domain 2"/>
    <property type="match status" value="1"/>
</dbReference>
<comment type="caution">
    <text evidence="14">The sequence shown here is derived from an EMBL/GenBank/DDBJ whole genome shotgun (WGS) entry which is preliminary data.</text>
</comment>
<feature type="coiled-coil region" evidence="9">
    <location>
        <begin position="625"/>
        <end position="652"/>
    </location>
</feature>
<dbReference type="EMBL" id="JAZGSY010000108">
    <property type="protein sequence ID" value="KAL1840562.1"/>
    <property type="molecule type" value="Genomic_DNA"/>
</dbReference>
<evidence type="ECO:0000259" key="12">
    <source>
        <dbReference type="Pfam" id="PF04457"/>
    </source>
</evidence>
<feature type="compositionally biased region" description="Basic residues" evidence="10">
    <location>
        <begin position="1219"/>
        <end position="1233"/>
    </location>
</feature>
<evidence type="ECO:0000256" key="2">
    <source>
        <dbReference type="ARBA" id="ARBA00010912"/>
    </source>
</evidence>
<dbReference type="InterPro" id="IPR007012">
    <property type="entry name" value="PolA_pol_cen_dom"/>
</dbReference>
<dbReference type="InterPro" id="IPR036691">
    <property type="entry name" value="Endo/exonu/phosph_ase_sf"/>
</dbReference>
<dbReference type="Gene3D" id="3.90.1140.10">
    <property type="entry name" value="Cyclic phosphodiesterase"/>
    <property type="match status" value="1"/>
</dbReference>
<feature type="compositionally biased region" description="Basic and acidic residues" evidence="10">
    <location>
        <begin position="1206"/>
        <end position="1218"/>
    </location>
</feature>
<keyword evidence="7" id="KW-0067">ATP-binding</keyword>
<dbReference type="SUPFAM" id="SSF56219">
    <property type="entry name" value="DNase I-like"/>
    <property type="match status" value="1"/>
</dbReference>
<feature type="region of interest" description="Disordered" evidence="10">
    <location>
        <begin position="1"/>
        <end position="29"/>
    </location>
</feature>
<feature type="region of interest" description="Disordered" evidence="10">
    <location>
        <begin position="1067"/>
        <end position="1095"/>
    </location>
</feature>
<dbReference type="SUPFAM" id="SSF55003">
    <property type="entry name" value="PAP/Archaeal CCA-adding enzyme, C-terminal domain"/>
    <property type="match status" value="1"/>
</dbReference>
<evidence type="ECO:0000313" key="14">
    <source>
        <dbReference type="EMBL" id="KAL1840562.1"/>
    </source>
</evidence>
<dbReference type="Proteomes" id="UP001583172">
    <property type="component" value="Unassembled WGS sequence"/>
</dbReference>
<proteinExistence type="inferred from homology"/>
<feature type="compositionally biased region" description="Acidic residues" evidence="10">
    <location>
        <begin position="1172"/>
        <end position="1205"/>
    </location>
</feature>
<feature type="region of interest" description="Disordered" evidence="10">
    <location>
        <begin position="259"/>
        <end position="283"/>
    </location>
</feature>
<comment type="subcellular location">
    <subcellularLocation>
        <location evidence="1">Nucleus</location>
    </subcellularLocation>
</comment>
<dbReference type="SUPFAM" id="SSF81301">
    <property type="entry name" value="Nucleotidyltransferase"/>
    <property type="match status" value="1"/>
</dbReference>
<protein>
    <recommendedName>
        <fullName evidence="3">polynucleotide adenylyltransferase</fullName>
        <ecNumber evidence="3">2.7.7.19</ecNumber>
    </recommendedName>
</protein>
<evidence type="ECO:0000259" key="13">
    <source>
        <dbReference type="Pfam" id="PF04928"/>
    </source>
</evidence>
<dbReference type="InterPro" id="IPR009097">
    <property type="entry name" value="Cyclic_Pdiesterase"/>
</dbReference>
<feature type="domain" description="Poly(A) polymerase central" evidence="13">
    <location>
        <begin position="848"/>
        <end position="921"/>
    </location>
</feature>
<keyword evidence="6" id="KW-0547">Nucleotide-binding</keyword>